<dbReference type="AlphaFoldDB" id="A0A1H3AA79"/>
<dbReference type="Gene3D" id="2.40.70.10">
    <property type="entry name" value="Acid Proteases"/>
    <property type="match status" value="1"/>
</dbReference>
<name>A0A1H3AA79_9GAMM</name>
<proteinExistence type="predicted"/>
<dbReference type="STRING" id="488533.SAMN04487960_107237"/>
<dbReference type="PANTHER" id="PTHR38037:SF1">
    <property type="entry name" value="ATP-DEPENDENT ZINC PROTEASE DOMAIN-CONTAINING PROTEIN-RELATED"/>
    <property type="match status" value="1"/>
</dbReference>
<dbReference type="SUPFAM" id="SSF50630">
    <property type="entry name" value="Acid proteases"/>
    <property type="match status" value="1"/>
</dbReference>
<keyword evidence="3" id="KW-1185">Reference proteome</keyword>
<evidence type="ECO:0000259" key="1">
    <source>
        <dbReference type="Pfam" id="PF05618"/>
    </source>
</evidence>
<reference evidence="2 3" key="1">
    <citation type="submission" date="2016-10" db="EMBL/GenBank/DDBJ databases">
        <authorList>
            <person name="de Groot N.N."/>
        </authorList>
    </citation>
    <scope>NUCLEOTIDE SEQUENCE [LARGE SCALE GENOMIC DNA]</scope>
    <source>
        <strain evidence="2 3">CGMCC 1.7059</strain>
    </source>
</reference>
<protein>
    <submittedName>
        <fullName evidence="2">Uncharacterized conserved protein</fullName>
    </submittedName>
</protein>
<dbReference type="Proteomes" id="UP000199675">
    <property type="component" value="Unassembled WGS sequence"/>
</dbReference>
<feature type="domain" description="Retropepsin-like aspartic endopeptidase" evidence="1">
    <location>
        <begin position="23"/>
        <end position="157"/>
    </location>
</feature>
<dbReference type="InterPro" id="IPR021109">
    <property type="entry name" value="Peptidase_aspartic_dom_sf"/>
</dbReference>
<evidence type="ECO:0000313" key="3">
    <source>
        <dbReference type="Proteomes" id="UP000199675"/>
    </source>
</evidence>
<dbReference type="RefSeq" id="WP_091814809.1">
    <property type="nucleotide sequence ID" value="NZ_FNNE01000007.1"/>
</dbReference>
<dbReference type="PANTHER" id="PTHR38037">
    <property type="entry name" value="ZN_PROTEASE DOMAIN-CONTAINING PROTEIN"/>
    <property type="match status" value="1"/>
</dbReference>
<gene>
    <name evidence="2" type="ORF">SAMN04487960_107237</name>
</gene>
<dbReference type="OrthoDB" id="9782977at2"/>
<dbReference type="InterPro" id="IPR008503">
    <property type="entry name" value="Asp_endopeptidase"/>
</dbReference>
<dbReference type="Pfam" id="PF05618">
    <property type="entry name" value="Zn_protease"/>
    <property type="match status" value="1"/>
</dbReference>
<evidence type="ECO:0000313" key="2">
    <source>
        <dbReference type="EMBL" id="SDX26094.1"/>
    </source>
</evidence>
<accession>A0A1H3AA79</accession>
<dbReference type="EMBL" id="FNNE01000007">
    <property type="protein sequence ID" value="SDX26094.1"/>
    <property type="molecule type" value="Genomic_DNA"/>
</dbReference>
<sequence length="165" mass="18398">MSESAPELTLLNPETLGDDRLCLGWREWVALPDLNIGLIKAKVDTGARTSCLHAYRTEPYTVDGQRRVRFWVHPVQNELHTSVECDALVVDERSVTDSGGHREQRLVIATTLQVGELSWPIEMTLTNRDTMRFRMLIGRTALAKRCIVSPEASYLAGEPAVGIAP</sequence>
<organism evidence="2 3">
    <name type="scientific">Marinobacter mobilis</name>
    <dbReference type="NCBI Taxonomy" id="488533"/>
    <lineage>
        <taxon>Bacteria</taxon>
        <taxon>Pseudomonadati</taxon>
        <taxon>Pseudomonadota</taxon>
        <taxon>Gammaproteobacteria</taxon>
        <taxon>Pseudomonadales</taxon>
        <taxon>Marinobacteraceae</taxon>
        <taxon>Marinobacter</taxon>
    </lineage>
</organism>